<evidence type="ECO:0000313" key="3">
    <source>
        <dbReference type="Proteomes" id="UP001153069"/>
    </source>
</evidence>
<feature type="region of interest" description="Disordered" evidence="1">
    <location>
        <begin position="578"/>
        <end position="675"/>
    </location>
</feature>
<name>A0A9N8H1B2_9STRA</name>
<gene>
    <name evidence="2" type="ORF">SEMRO_37_G023150.1</name>
</gene>
<reference evidence="2" key="1">
    <citation type="submission" date="2020-06" db="EMBL/GenBank/DDBJ databases">
        <authorList>
            <consortium name="Plant Systems Biology data submission"/>
        </authorList>
    </citation>
    <scope>NUCLEOTIDE SEQUENCE</scope>
    <source>
        <strain evidence="2">D6</strain>
    </source>
</reference>
<evidence type="ECO:0000313" key="2">
    <source>
        <dbReference type="EMBL" id="CAB9498383.1"/>
    </source>
</evidence>
<feature type="compositionally biased region" description="Low complexity" evidence="1">
    <location>
        <begin position="653"/>
        <end position="663"/>
    </location>
</feature>
<organism evidence="2 3">
    <name type="scientific">Seminavis robusta</name>
    <dbReference type="NCBI Taxonomy" id="568900"/>
    <lineage>
        <taxon>Eukaryota</taxon>
        <taxon>Sar</taxon>
        <taxon>Stramenopiles</taxon>
        <taxon>Ochrophyta</taxon>
        <taxon>Bacillariophyta</taxon>
        <taxon>Bacillariophyceae</taxon>
        <taxon>Bacillariophycidae</taxon>
        <taxon>Naviculales</taxon>
        <taxon>Naviculaceae</taxon>
        <taxon>Seminavis</taxon>
    </lineage>
</organism>
<proteinExistence type="predicted"/>
<dbReference type="AlphaFoldDB" id="A0A9N8H1B2"/>
<sequence>MPPNVQQQPNWIRHGSGSTQNILPSAIQLFNRLMAVSYENLGVADLEGDLAIQLIADFGVRIVGNPPISPSSNRPYAASTLKKYVETLALDLRTRFGTQPAFLNVELLPHNEVNTITANMAKANCRSLMSELNESDLFKDSWPLARQNSAATLIFPTGFHDPTGLIQMTRTIDMLSIAKTLFRRGETENLAKVVITWKSVGRAGEAKFLTYEKLHLDDYLNMCVTNMFQKKELRSTPGGFVPDWQFPELCPFFLLGAYWCLNHGLSRDPNDMVDMNSPAYRKSKYVFQSFHAITDAQVSTQITTIIRSVLPDQIKKAYSGRSLRYGAMTQLTWNPLVTPEEANAIGGWATGSSREIYIFVYLVAIMPPILALAGYPNPRHIPSLPNLHHLSTDNDPTKAMNPHLVNALIDALIVVSLPEFQAPNGKLRKLLHVVVAVMIQHYCYVEDTYSNSHPLVMKMIESVVSSGMAPNRVTACELLRHWSRKLTTYFRQANSAQQPTNNTNNPIQQVSNANQLTQLTSVISETRRDQLQLQQTLLASQQQITRLNQEVADLKSLQRQQLQSNQQLTSMIQQLLDRQPLNPPQNPRRVTPVAGRQATGTPAAGHALPRQPTGIPTAAGGTGTGSPRQPNPRQPTAAGGTGTPRQPNPRQPTAAGAAGTGTAIPRQPNAAPRQLRDATALIRSDAGRRGTRDDSQKVKNVLMDLYANNCFRCLAVSPALEDLARVVLNRQFSGESRNLNKIKLSLQLVDCMWSKECRQHCINHSFGSNRDALDAFLAVDKAVILYCHLNSNPKKLKPDPRRSSALLGVANTLQKKKLEVFLTASCPNWSEPTQTGGTLVAWNEQELDRLKNLPNNPYR</sequence>
<dbReference type="EMBL" id="CAICTM010000037">
    <property type="protein sequence ID" value="CAB9498383.1"/>
    <property type="molecule type" value="Genomic_DNA"/>
</dbReference>
<keyword evidence="3" id="KW-1185">Reference proteome</keyword>
<evidence type="ECO:0000256" key="1">
    <source>
        <dbReference type="SAM" id="MobiDB-lite"/>
    </source>
</evidence>
<dbReference type="Proteomes" id="UP001153069">
    <property type="component" value="Unassembled WGS sequence"/>
</dbReference>
<protein>
    <submittedName>
        <fullName evidence="2">Uncharacterized protein</fullName>
    </submittedName>
</protein>
<comment type="caution">
    <text evidence="2">The sequence shown here is derived from an EMBL/GenBank/DDBJ whole genome shotgun (WGS) entry which is preliminary data.</text>
</comment>
<accession>A0A9N8H1B2</accession>